<evidence type="ECO:0000313" key="4">
    <source>
        <dbReference type="Proteomes" id="UP001175271"/>
    </source>
</evidence>
<dbReference type="CDD" id="cd00637">
    <property type="entry name" value="7tm_classA_rhodopsin-like"/>
    <property type="match status" value="1"/>
</dbReference>
<dbReference type="Pfam" id="PF10328">
    <property type="entry name" value="7TM_GPCR_Srx"/>
    <property type="match status" value="1"/>
</dbReference>
<dbReference type="SUPFAM" id="SSF81321">
    <property type="entry name" value="Family A G protein-coupled receptor-like"/>
    <property type="match status" value="1"/>
</dbReference>
<dbReference type="Gene3D" id="1.20.1070.10">
    <property type="entry name" value="Rhodopsin 7-helix transmembrane proteins"/>
    <property type="match status" value="1"/>
</dbReference>
<feature type="transmembrane region" description="Helical" evidence="1">
    <location>
        <begin position="271"/>
        <end position="291"/>
    </location>
</feature>
<evidence type="ECO:0000313" key="3">
    <source>
        <dbReference type="EMBL" id="KAK0401979.1"/>
    </source>
</evidence>
<feature type="domain" description="7TM GPCR serpentine receptor class x (Srx)" evidence="2">
    <location>
        <begin position="31"/>
        <end position="292"/>
    </location>
</feature>
<sequence length="325" mass="36425">MNGTAAYGDELRGRGHPTATDVIVGILTMMVGAFAIAIGATNLVIIKKFDIFHNAFGWFWASRTVGEMVFNSVNFFYCGPITIMQSSEIPIEFGFAVFIVGYYGGCAACAMHQFVSANRFVAVWFPLKYSFIFKWRTCLYIIIIVWVQVAVVMTPYFAIPCQMIGYSPKHYDFVFVKCDPEMERDFSYVGTVVNRVCFVICLGTVCLDFFTLGRIIYLSTVLKLGSSNDNFARDVRFFAQTSMQNMTMIVALVFIVIINNRVSFENVYIKAVGFLFFSITCLNNGLALILFNPEVRARLGLTMRNQHRVGQTGSAAFSGQITSQS</sequence>
<dbReference type="EMBL" id="JAUCMV010000004">
    <property type="protein sequence ID" value="KAK0401979.1"/>
    <property type="molecule type" value="Genomic_DNA"/>
</dbReference>
<proteinExistence type="predicted"/>
<accession>A0AA39HC47</accession>
<gene>
    <name evidence="3" type="ORF">QR680_016075</name>
</gene>
<keyword evidence="1" id="KW-0812">Transmembrane</keyword>
<dbReference type="PANTHER" id="PTHR23017">
    <property type="entry name" value="SERPENTINE RECEPTOR, CLASS X"/>
    <property type="match status" value="1"/>
</dbReference>
<keyword evidence="1" id="KW-1133">Transmembrane helix</keyword>
<dbReference type="Proteomes" id="UP001175271">
    <property type="component" value="Unassembled WGS sequence"/>
</dbReference>
<reference evidence="3" key="1">
    <citation type="submission" date="2023-06" db="EMBL/GenBank/DDBJ databases">
        <title>Genomic analysis of the entomopathogenic nematode Steinernema hermaphroditum.</title>
        <authorList>
            <person name="Schwarz E.M."/>
            <person name="Heppert J.K."/>
            <person name="Baniya A."/>
            <person name="Schwartz H.T."/>
            <person name="Tan C.-H."/>
            <person name="Antoshechkin I."/>
            <person name="Sternberg P.W."/>
            <person name="Goodrich-Blair H."/>
            <person name="Dillman A.R."/>
        </authorList>
    </citation>
    <scope>NUCLEOTIDE SEQUENCE</scope>
    <source>
        <strain evidence="3">PS9179</strain>
        <tissue evidence="3">Whole animal</tissue>
    </source>
</reference>
<protein>
    <recommendedName>
        <fullName evidence="2">7TM GPCR serpentine receptor class x (Srx) domain-containing protein</fullName>
    </recommendedName>
</protein>
<evidence type="ECO:0000259" key="2">
    <source>
        <dbReference type="Pfam" id="PF10328"/>
    </source>
</evidence>
<name>A0AA39HC47_9BILA</name>
<dbReference type="AlphaFoldDB" id="A0AA39HC47"/>
<keyword evidence="4" id="KW-1185">Reference proteome</keyword>
<dbReference type="InterPro" id="IPR019430">
    <property type="entry name" value="7TM_GPCR_serpentine_rcpt_Srx"/>
</dbReference>
<organism evidence="3 4">
    <name type="scientific">Steinernema hermaphroditum</name>
    <dbReference type="NCBI Taxonomy" id="289476"/>
    <lineage>
        <taxon>Eukaryota</taxon>
        <taxon>Metazoa</taxon>
        <taxon>Ecdysozoa</taxon>
        <taxon>Nematoda</taxon>
        <taxon>Chromadorea</taxon>
        <taxon>Rhabditida</taxon>
        <taxon>Tylenchina</taxon>
        <taxon>Panagrolaimomorpha</taxon>
        <taxon>Strongyloidoidea</taxon>
        <taxon>Steinernematidae</taxon>
        <taxon>Steinernema</taxon>
    </lineage>
</organism>
<feature type="transmembrane region" description="Helical" evidence="1">
    <location>
        <begin position="22"/>
        <end position="46"/>
    </location>
</feature>
<feature type="transmembrane region" description="Helical" evidence="1">
    <location>
        <begin position="139"/>
        <end position="159"/>
    </location>
</feature>
<dbReference type="PANTHER" id="PTHR23017:SF3">
    <property type="entry name" value="G-PROTEIN COUPLED RECEPTORS FAMILY 1 PROFILE DOMAIN-CONTAINING PROTEIN"/>
    <property type="match status" value="1"/>
</dbReference>
<evidence type="ECO:0000256" key="1">
    <source>
        <dbReference type="SAM" id="Phobius"/>
    </source>
</evidence>
<feature type="transmembrane region" description="Helical" evidence="1">
    <location>
        <begin position="192"/>
        <end position="217"/>
    </location>
</feature>
<comment type="caution">
    <text evidence="3">The sequence shown here is derived from an EMBL/GenBank/DDBJ whole genome shotgun (WGS) entry which is preliminary data.</text>
</comment>
<feature type="transmembrane region" description="Helical" evidence="1">
    <location>
        <begin position="93"/>
        <end position="115"/>
    </location>
</feature>
<feature type="transmembrane region" description="Helical" evidence="1">
    <location>
        <begin position="237"/>
        <end position="259"/>
    </location>
</feature>
<keyword evidence="1" id="KW-0472">Membrane</keyword>